<name>A0A6V8PSB7_9ACTN</name>
<dbReference type="Proteomes" id="UP000576480">
    <property type="component" value="Unassembled WGS sequence"/>
</dbReference>
<dbReference type="RefSeq" id="WP_176226879.1">
    <property type="nucleotide sequence ID" value="NZ_BLRV01000101.1"/>
</dbReference>
<comment type="caution">
    <text evidence="4">The sequence shown here is derived from an EMBL/GenBank/DDBJ whole genome shotgun (WGS) entry which is preliminary data.</text>
</comment>
<dbReference type="EMBL" id="BLRY01000133">
    <property type="protein sequence ID" value="GFP28180.1"/>
    <property type="molecule type" value="Genomic_DNA"/>
</dbReference>
<feature type="compositionally biased region" description="Polar residues" evidence="1">
    <location>
        <begin position="64"/>
        <end position="77"/>
    </location>
</feature>
<dbReference type="InterPro" id="IPR029063">
    <property type="entry name" value="SAM-dependent_MTases_sf"/>
</dbReference>
<evidence type="ECO:0000313" key="2">
    <source>
        <dbReference type="EMBL" id="GFP21776.1"/>
    </source>
</evidence>
<proteinExistence type="predicted"/>
<keyword evidence="7" id="KW-1185">Reference proteome</keyword>
<evidence type="ECO:0000313" key="3">
    <source>
        <dbReference type="EMBL" id="GFP28180.1"/>
    </source>
</evidence>
<protein>
    <submittedName>
        <fullName evidence="4">Uncharacterized protein</fullName>
    </submittedName>
</protein>
<dbReference type="EMBL" id="BLRV01000101">
    <property type="protein sequence ID" value="GFP21776.1"/>
    <property type="molecule type" value="Genomic_DNA"/>
</dbReference>
<dbReference type="AlphaFoldDB" id="A0A6V8PSB7"/>
<organism evidence="4 5">
    <name type="scientific">Candidatus Hakubella thermalkaliphila</name>
    <dbReference type="NCBI Taxonomy" id="2754717"/>
    <lineage>
        <taxon>Bacteria</taxon>
        <taxon>Bacillati</taxon>
        <taxon>Actinomycetota</taxon>
        <taxon>Actinomycetota incertae sedis</taxon>
        <taxon>Candidatus Hakubellales</taxon>
        <taxon>Candidatus Hakubellaceae</taxon>
        <taxon>Candidatus Hakubella</taxon>
    </lineage>
</organism>
<evidence type="ECO:0000313" key="4">
    <source>
        <dbReference type="EMBL" id="GFP35522.1"/>
    </source>
</evidence>
<evidence type="ECO:0000256" key="1">
    <source>
        <dbReference type="SAM" id="MobiDB-lite"/>
    </source>
</evidence>
<dbReference type="EMBL" id="BLSB01000124">
    <property type="protein sequence ID" value="GFP35522.1"/>
    <property type="molecule type" value="Genomic_DNA"/>
</dbReference>
<evidence type="ECO:0000313" key="5">
    <source>
        <dbReference type="Proteomes" id="UP000576480"/>
    </source>
</evidence>
<evidence type="ECO:0000313" key="7">
    <source>
        <dbReference type="Proteomes" id="UP000591948"/>
    </source>
</evidence>
<reference evidence="5 6" key="1">
    <citation type="journal article" date="2020" name="Front. Microbiol.">
        <title>Single-cell genomics of novel Actinobacteria with the Wood-Ljungdahl pathway discovered in a serpentinizing system.</title>
        <authorList>
            <person name="Merino N."/>
            <person name="Kawai M."/>
            <person name="Boyd E.S."/>
            <person name="Colman D.R."/>
            <person name="McGlynn S.E."/>
            <person name="Nealson K.H."/>
            <person name="Kurokawa K."/>
            <person name="Hongoh Y."/>
        </authorList>
    </citation>
    <scope>NUCLEOTIDE SEQUENCE [LARGE SCALE GENOMIC DNA]</scope>
    <source>
        <strain evidence="2 6">S06</strain>
        <strain evidence="3 7">S33</strain>
        <strain evidence="4 5">S43</strain>
    </source>
</reference>
<dbReference type="SUPFAM" id="SSF53335">
    <property type="entry name" value="S-adenosyl-L-methionine-dependent methyltransferases"/>
    <property type="match status" value="1"/>
</dbReference>
<evidence type="ECO:0000313" key="6">
    <source>
        <dbReference type="Proteomes" id="UP000580051"/>
    </source>
</evidence>
<dbReference type="Proteomes" id="UP000580051">
    <property type="component" value="Unassembled WGS sequence"/>
</dbReference>
<sequence>MRGIEQRATVDDDSITLIINSPPYHVAKNYNSHNDLMDLQSYLNFPEKVWTKYRRVSKPRGKVQRSTSQRPDLTTAV</sequence>
<gene>
    <name evidence="2" type="ORF">HKBW3S06_01003</name>
    <name evidence="3" type="ORF">HKBW3S33_01597</name>
    <name evidence="4" type="ORF">HKBW3S43_01313</name>
</gene>
<accession>A0A6V8PSB7</accession>
<feature type="region of interest" description="Disordered" evidence="1">
    <location>
        <begin position="56"/>
        <end position="77"/>
    </location>
</feature>
<dbReference type="Proteomes" id="UP000591948">
    <property type="component" value="Unassembled WGS sequence"/>
</dbReference>
<dbReference type="Gene3D" id="3.40.50.150">
    <property type="entry name" value="Vaccinia Virus protein VP39"/>
    <property type="match status" value="1"/>
</dbReference>